<keyword evidence="3" id="KW-1185">Reference proteome</keyword>
<keyword evidence="1" id="KW-0175">Coiled coil</keyword>
<reference evidence="2 3" key="1">
    <citation type="submission" date="2019-08" db="EMBL/GenBank/DDBJ databases">
        <authorList>
            <person name="Guy L."/>
        </authorList>
    </citation>
    <scope>NUCLEOTIDE SEQUENCE [LARGE SCALE GENOMIC DNA]</scope>
    <source>
        <strain evidence="2 3">SGT-108</strain>
    </source>
</reference>
<name>A0A5E4PJ45_9COXI</name>
<dbReference type="InterPro" id="IPR011990">
    <property type="entry name" value="TPR-like_helical_dom_sf"/>
</dbReference>
<evidence type="ECO:0000256" key="1">
    <source>
        <dbReference type="SAM" id="Coils"/>
    </source>
</evidence>
<evidence type="ECO:0000313" key="2">
    <source>
        <dbReference type="EMBL" id="VVC76595.1"/>
    </source>
</evidence>
<proteinExistence type="predicted"/>
<dbReference type="AlphaFoldDB" id="A0A5E4PJ45"/>
<accession>A0A5E4PJ45</accession>
<sequence length="613" mass="68455">MDTRTQDNSNNIALQRLETILSFDFNTVIAVTENKTVYQAVLSAKAVLDAWLDQSGLLPVSLKNLCRQVTIYYLLCLNDQKTAEKYASAYLALTAPDSLEHAEALTFKGYADVLDPRQSASDHLITALKIYSRLGLRTPGHQDILAGQAFACRCLALIQLRSSDGKSALESIQNAVLIDQKLCESHPGMRGALAISFHIQGDIYTVLHKKHFAFLAYLHALEIRKNLYEEENDIVVVTRDAAEQTLRAIVDTGSLGGLIGFFNRDFTFDWNACDTITPSGINIDKAVLFASLTSRYIDRLAPADQMTFAQLLLKLGSYCIHIKRDPDLALSLLYLAEKLAAGQEQAWIWNHIAFCYQQQLANSASVNPSESEMKHLYKQVYRLVHSILITYSDQSSPSEIRILAFARCVEALIYYEASRFYARLPDQSTVNINEVISGYLSAAGSFQHALALYARIDAKDTQYMRALNRLAMIQVETAGLMARHGMNEQAVSVRQEAMAAFDELETFWSVSSAEKSIYAARFYMNYGEFLACSSDIDELSHAATLYRMAIAGFASQEGEKKRLADATAKAVNLQDKIALLQTHTRRTHVFFKACETNHPPRMPPPVSTLAYQP</sequence>
<dbReference type="EMBL" id="LR699119">
    <property type="protein sequence ID" value="VVC76595.1"/>
    <property type="molecule type" value="Genomic_DNA"/>
</dbReference>
<dbReference type="RefSeq" id="WP_148339902.1">
    <property type="nucleotide sequence ID" value="NZ_LR699119.1"/>
</dbReference>
<feature type="coiled-coil region" evidence="1">
    <location>
        <begin position="556"/>
        <end position="583"/>
    </location>
</feature>
<gene>
    <name evidence="2" type="ORF">AQUSIP_19170</name>
</gene>
<dbReference type="KEGG" id="asip:AQUSIP_19170"/>
<evidence type="ECO:0000313" key="3">
    <source>
        <dbReference type="Proteomes" id="UP000324194"/>
    </source>
</evidence>
<organism evidence="2 3">
    <name type="scientific">Aquicella siphonis</name>
    <dbReference type="NCBI Taxonomy" id="254247"/>
    <lineage>
        <taxon>Bacteria</taxon>
        <taxon>Pseudomonadati</taxon>
        <taxon>Pseudomonadota</taxon>
        <taxon>Gammaproteobacteria</taxon>
        <taxon>Legionellales</taxon>
        <taxon>Coxiellaceae</taxon>
        <taxon>Aquicella</taxon>
    </lineage>
</organism>
<dbReference type="Gene3D" id="1.25.40.10">
    <property type="entry name" value="Tetratricopeptide repeat domain"/>
    <property type="match status" value="1"/>
</dbReference>
<dbReference type="Proteomes" id="UP000324194">
    <property type="component" value="Chromosome 1"/>
</dbReference>
<protein>
    <submittedName>
        <fullName evidence="2">Uncharacterized protein</fullName>
    </submittedName>
</protein>